<evidence type="ECO:0000256" key="4">
    <source>
        <dbReference type="ARBA" id="ARBA00022741"/>
    </source>
</evidence>
<dbReference type="PANTHER" id="PTHR45630:SF8">
    <property type="entry name" value="CATION-TRANSPORTING ATPASE"/>
    <property type="match status" value="1"/>
</dbReference>
<evidence type="ECO:0000313" key="10">
    <source>
        <dbReference type="EMBL" id="KAJ4461026.1"/>
    </source>
</evidence>
<keyword evidence="9" id="KW-1133">Transmembrane helix</keyword>
<accession>A0ABQ8USG8</accession>
<dbReference type="EMBL" id="JAPMOS010000009">
    <property type="protein sequence ID" value="KAJ4461026.1"/>
    <property type="molecule type" value="Genomic_DNA"/>
</dbReference>
<gene>
    <name evidence="10" type="ORF">PAPYR_2463</name>
</gene>
<dbReference type="SUPFAM" id="SSF81665">
    <property type="entry name" value="Calcium ATPase, transmembrane domain M"/>
    <property type="match status" value="1"/>
</dbReference>
<keyword evidence="11" id="KW-1185">Reference proteome</keyword>
<evidence type="ECO:0000256" key="2">
    <source>
        <dbReference type="ARBA" id="ARBA00022553"/>
    </source>
</evidence>
<evidence type="ECO:0000256" key="3">
    <source>
        <dbReference type="ARBA" id="ARBA00022723"/>
    </source>
</evidence>
<dbReference type="PANTHER" id="PTHR45630">
    <property type="entry name" value="CATION-TRANSPORTING ATPASE-RELATED"/>
    <property type="match status" value="1"/>
</dbReference>
<evidence type="ECO:0000256" key="1">
    <source>
        <dbReference type="ARBA" id="ARBA00004141"/>
    </source>
</evidence>
<feature type="transmembrane region" description="Helical" evidence="9">
    <location>
        <begin position="181"/>
        <end position="199"/>
    </location>
</feature>
<feature type="transmembrane region" description="Helical" evidence="9">
    <location>
        <begin position="211"/>
        <end position="230"/>
    </location>
</feature>
<feature type="transmembrane region" description="Helical" evidence="9">
    <location>
        <begin position="134"/>
        <end position="161"/>
    </location>
</feature>
<evidence type="ECO:0000313" key="11">
    <source>
        <dbReference type="Proteomes" id="UP001141327"/>
    </source>
</evidence>
<evidence type="ECO:0000256" key="6">
    <source>
        <dbReference type="ARBA" id="ARBA00022842"/>
    </source>
</evidence>
<sequence length="418" mass="46062">MDVCCHLHPVGSSNDCGALKAAQVGVSLSEVEASIAAPFTCKEANITCIPRLIREGRAALVTSFQCFKYMALYSMIQFASVLLLYRINSNLGDWQYLWIDLCLILPLSFTMGYTGPSEELVIQRPPGSLFSFNVFASFFGQTFFVFAGQIMALFFISWQPWYVPLVPDPDSFNIQCFENTAVYLTSSFQYIFVVVSLSISKPFRKPLYTNVLFLLSLVVLVAVSGWSLVWPLPFMRDLLQLMDLPIDFRLYLLAGIAVNFSISYIYERVVVVWNIKKRFSTFFKARRDRRLMTRSATDKAESGGLPADRAPGCCGGCCCGGRQKAPVFKKRYHATLHQLRLEHRDRLARSALYGDGLDGDDLAGPSELFPGQSSHPGYQSGAGQAGLPMPPATATDPTLGGGGSVPVTQLPAQAAALD</sequence>
<protein>
    <submittedName>
        <fullName evidence="10">Cation-transporting ATPase 13A2</fullName>
    </submittedName>
</protein>
<evidence type="ECO:0000256" key="5">
    <source>
        <dbReference type="ARBA" id="ARBA00022840"/>
    </source>
</evidence>
<dbReference type="Proteomes" id="UP001141327">
    <property type="component" value="Unassembled WGS sequence"/>
</dbReference>
<feature type="transmembrane region" description="Helical" evidence="9">
    <location>
        <begin position="70"/>
        <end position="88"/>
    </location>
</feature>
<dbReference type="InterPro" id="IPR023298">
    <property type="entry name" value="ATPase_P-typ_TM_dom_sf"/>
</dbReference>
<reference evidence="10" key="1">
    <citation type="journal article" date="2022" name="bioRxiv">
        <title>Genomics of Preaxostyla Flagellates Illuminates Evolutionary Transitions and the Path Towards Mitochondrial Loss.</title>
        <authorList>
            <person name="Novak L.V.F."/>
            <person name="Treitli S.C."/>
            <person name="Pyrih J."/>
            <person name="Halakuc P."/>
            <person name="Pipaliya S.V."/>
            <person name="Vacek V."/>
            <person name="Brzon O."/>
            <person name="Soukal P."/>
            <person name="Eme L."/>
            <person name="Dacks J.B."/>
            <person name="Karnkowska A."/>
            <person name="Elias M."/>
            <person name="Hampl V."/>
        </authorList>
    </citation>
    <scope>NUCLEOTIDE SEQUENCE</scope>
    <source>
        <strain evidence="10">RCP-MX</strain>
    </source>
</reference>
<comment type="caution">
    <text evidence="10">The sequence shown here is derived from an EMBL/GenBank/DDBJ whole genome shotgun (WGS) entry which is preliminary data.</text>
</comment>
<dbReference type="InterPro" id="IPR023214">
    <property type="entry name" value="HAD_sf"/>
</dbReference>
<dbReference type="InterPro" id="IPR006544">
    <property type="entry name" value="P-type_TPase_V"/>
</dbReference>
<evidence type="ECO:0000256" key="8">
    <source>
        <dbReference type="SAM" id="MobiDB-lite"/>
    </source>
</evidence>
<evidence type="ECO:0000256" key="7">
    <source>
        <dbReference type="ARBA" id="ARBA00022967"/>
    </source>
</evidence>
<comment type="subcellular location">
    <subcellularLocation>
        <location evidence="1">Membrane</location>
        <topology evidence="1">Multi-pass membrane protein</topology>
    </subcellularLocation>
</comment>
<organism evidence="10 11">
    <name type="scientific">Paratrimastix pyriformis</name>
    <dbReference type="NCBI Taxonomy" id="342808"/>
    <lineage>
        <taxon>Eukaryota</taxon>
        <taxon>Metamonada</taxon>
        <taxon>Preaxostyla</taxon>
        <taxon>Paratrimastigidae</taxon>
        <taxon>Paratrimastix</taxon>
    </lineage>
</organism>
<keyword evidence="2" id="KW-0597">Phosphoprotein</keyword>
<keyword evidence="5" id="KW-0067">ATP-binding</keyword>
<feature type="transmembrane region" description="Helical" evidence="9">
    <location>
        <begin position="94"/>
        <end position="113"/>
    </location>
</feature>
<name>A0ABQ8USG8_9EUKA</name>
<keyword evidence="4" id="KW-0547">Nucleotide-binding</keyword>
<proteinExistence type="predicted"/>
<keyword evidence="9" id="KW-0472">Membrane</keyword>
<feature type="region of interest" description="Disordered" evidence="8">
    <location>
        <begin position="363"/>
        <end position="418"/>
    </location>
</feature>
<keyword evidence="7" id="KW-1278">Translocase</keyword>
<evidence type="ECO:0000256" key="9">
    <source>
        <dbReference type="SAM" id="Phobius"/>
    </source>
</evidence>
<keyword evidence="6" id="KW-0460">Magnesium</keyword>
<keyword evidence="3" id="KW-0479">Metal-binding</keyword>
<feature type="transmembrane region" description="Helical" evidence="9">
    <location>
        <begin position="250"/>
        <end position="275"/>
    </location>
</feature>
<dbReference type="Gene3D" id="3.40.50.1000">
    <property type="entry name" value="HAD superfamily/HAD-like"/>
    <property type="match status" value="1"/>
</dbReference>
<keyword evidence="9" id="KW-0812">Transmembrane</keyword>